<keyword evidence="1" id="KW-0472">Membrane</keyword>
<feature type="transmembrane region" description="Helical" evidence="1">
    <location>
        <begin position="46"/>
        <end position="67"/>
    </location>
</feature>
<comment type="caution">
    <text evidence="2">The sequence shown here is derived from an EMBL/GenBank/DDBJ whole genome shotgun (WGS) entry which is preliminary data.</text>
</comment>
<feature type="transmembrane region" description="Helical" evidence="1">
    <location>
        <begin position="351"/>
        <end position="372"/>
    </location>
</feature>
<protein>
    <recommendedName>
        <fullName evidence="4">PNPLA domain-containing protein</fullName>
    </recommendedName>
</protein>
<gene>
    <name evidence="2" type="ORF">ACFPTN_13675</name>
</gene>
<feature type="transmembrane region" description="Helical" evidence="1">
    <location>
        <begin position="501"/>
        <end position="520"/>
    </location>
</feature>
<sequence>MCREFQCKKHQKVMNMSIDKNNGATRGNGLCNAILRCVERLTAGRLVALAIAVGLTLTVLGVMGLALEVGSDQGMERFLEAGADQRFIARKWAEHGVWWLAVAFLAIDAVLFVPMYGALLIALAPRAGTLNPHWSGPVLIRAIVFLALAAMLADEAENLFGLGGLLLSGAGVPAWVPVLATKLKWFCLMIAAGLLLLAFLSWFFALGNNSRRQEDAIEVLQRARLRFAVVDIVWRSRYVLASLAFFAGLVLVMNQSRDVLAGVAHGWQSRQYGGAAFAMLTSAISVWALAYMCWMWTRILCRLRRPASIREKAKTGAQHGATGDAIPPQVNMEQSAAVDGWPLEAHQFAKWWARLLGAAPVLMVVWLCGLAARDAVRAEALSSACILLGFGAMTLLGAIIFMWGRGVDAANRSIQADEYYEYRGDASGARGELHASRYHFLWMPVAPLSLPVAALLFFLTLRLFNLLLSDQPPVTLGVICCAMTLWTGVVGLLAQFSLRRGLPVLGGLLALVALLGWWGATDNHMVWNESLSAISPPDTFSMWTAQALVAFALLAAVVLICSIHAGWRLYVAGAAALLIVAAPTAWDFARKSPPGNQSQVRKDAEAPRPELEKALVAWLERLCGDDDKHSQRCQGEGPLTVYFVSAEGGGIRAAYWPALVLAELSARIPDFDRRTFSMSGVSGGAVGVSVYRVCRARHPGSGDMDALRSCIRRLGARDLLTPLLGSWMFEDVLARFIPTRWCNQPGCGFLSRGAWFERGLEEGLAQAGVDLRMPLASLAGSSAAHLPHLFLNSTWVETGERAIASDVRVCAKDFPTARDQIDYLGVGLPLSTAAHNAARFPFVNAIGSVRIAAASCPSLREQGGEVICGHLADGGYFDNSGGHTTGDILRVLQGVLQMHTIGVLDGTQPEWLRAHLVAQVIMVRNGVDAPAARDGDRADEPCDARDNSRPRCAGQWKLFADFLGPIVTASQVLGTGANGRLAESLQAKAVSALRPSTAGSHGRRELLGSDSVEPVVNINLENGKVMYPLGWYLSLRARCGMENVAADDGHYAEICRSTACRADDRVRPRPDRQCGDALATGN</sequence>
<organism evidence="2 3">
    <name type="scientific">Thauera sinica</name>
    <dbReference type="NCBI Taxonomy" id="2665146"/>
    <lineage>
        <taxon>Bacteria</taxon>
        <taxon>Pseudomonadati</taxon>
        <taxon>Pseudomonadota</taxon>
        <taxon>Betaproteobacteria</taxon>
        <taxon>Rhodocyclales</taxon>
        <taxon>Zoogloeaceae</taxon>
        <taxon>Thauera</taxon>
    </lineage>
</organism>
<keyword evidence="1" id="KW-1133">Transmembrane helix</keyword>
<evidence type="ECO:0000256" key="1">
    <source>
        <dbReference type="SAM" id="Phobius"/>
    </source>
</evidence>
<keyword evidence="1" id="KW-0812">Transmembrane</keyword>
<feature type="transmembrane region" description="Helical" evidence="1">
    <location>
        <begin position="378"/>
        <end position="403"/>
    </location>
</feature>
<feature type="transmembrane region" description="Helical" evidence="1">
    <location>
        <begin position="183"/>
        <end position="206"/>
    </location>
</feature>
<feature type="transmembrane region" description="Helical" evidence="1">
    <location>
        <begin position="272"/>
        <end position="296"/>
    </location>
</feature>
<proteinExistence type="predicted"/>
<feature type="transmembrane region" description="Helical" evidence="1">
    <location>
        <begin position="473"/>
        <end position="494"/>
    </location>
</feature>
<evidence type="ECO:0000313" key="3">
    <source>
        <dbReference type="Proteomes" id="UP001595974"/>
    </source>
</evidence>
<reference evidence="3" key="1">
    <citation type="journal article" date="2019" name="Int. J. Syst. Evol. Microbiol.">
        <title>The Global Catalogue of Microorganisms (GCM) 10K type strain sequencing project: providing services to taxonomists for standard genome sequencing and annotation.</title>
        <authorList>
            <consortium name="The Broad Institute Genomics Platform"/>
            <consortium name="The Broad Institute Genome Sequencing Center for Infectious Disease"/>
            <person name="Wu L."/>
            <person name="Ma J."/>
        </authorList>
    </citation>
    <scope>NUCLEOTIDE SEQUENCE [LARGE SCALE GENOMIC DNA]</scope>
    <source>
        <strain evidence="3">SHR3</strain>
    </source>
</reference>
<feature type="transmembrane region" description="Helical" evidence="1">
    <location>
        <begin position="227"/>
        <end position="252"/>
    </location>
</feature>
<dbReference type="RefSeq" id="WP_096445036.1">
    <property type="nucleotide sequence ID" value="NZ_JBHSOG010000050.1"/>
</dbReference>
<dbReference type="Proteomes" id="UP001595974">
    <property type="component" value="Unassembled WGS sequence"/>
</dbReference>
<feature type="transmembrane region" description="Helical" evidence="1">
    <location>
        <begin position="440"/>
        <end position="461"/>
    </location>
</feature>
<evidence type="ECO:0008006" key="4">
    <source>
        <dbReference type="Google" id="ProtNLM"/>
    </source>
</evidence>
<evidence type="ECO:0000313" key="2">
    <source>
        <dbReference type="EMBL" id="MFC5770428.1"/>
    </source>
</evidence>
<feature type="transmembrane region" description="Helical" evidence="1">
    <location>
        <begin position="159"/>
        <end position="177"/>
    </location>
</feature>
<keyword evidence="3" id="KW-1185">Reference proteome</keyword>
<dbReference type="EMBL" id="JBHSOG010000050">
    <property type="protein sequence ID" value="MFC5770428.1"/>
    <property type="molecule type" value="Genomic_DNA"/>
</dbReference>
<feature type="transmembrane region" description="Helical" evidence="1">
    <location>
        <begin position="96"/>
        <end position="122"/>
    </location>
</feature>
<name>A0ABW1AT08_9RHOO</name>
<feature type="transmembrane region" description="Helical" evidence="1">
    <location>
        <begin position="134"/>
        <end position="152"/>
    </location>
</feature>
<feature type="transmembrane region" description="Helical" evidence="1">
    <location>
        <begin position="567"/>
        <end position="586"/>
    </location>
</feature>
<accession>A0ABW1AT08</accession>
<feature type="transmembrane region" description="Helical" evidence="1">
    <location>
        <begin position="540"/>
        <end position="560"/>
    </location>
</feature>